<protein>
    <submittedName>
        <fullName evidence="2">Uncharacterized protein</fullName>
    </submittedName>
</protein>
<dbReference type="EMBL" id="MFUX01000013">
    <property type="protein sequence ID" value="OGI94697.1"/>
    <property type="molecule type" value="Genomic_DNA"/>
</dbReference>
<dbReference type="AlphaFoldDB" id="A0A1F6XKL0"/>
<keyword evidence="1" id="KW-0472">Membrane</keyword>
<comment type="caution">
    <text evidence="2">The sequence shown here is derived from an EMBL/GenBank/DDBJ whole genome shotgun (WGS) entry which is preliminary data.</text>
</comment>
<proteinExistence type="predicted"/>
<dbReference type="STRING" id="1801773.A3A03_00190"/>
<name>A0A1F6XKL0_9BACT</name>
<dbReference type="Proteomes" id="UP000176629">
    <property type="component" value="Unassembled WGS sequence"/>
</dbReference>
<evidence type="ECO:0000256" key="1">
    <source>
        <dbReference type="SAM" id="Phobius"/>
    </source>
</evidence>
<feature type="transmembrane region" description="Helical" evidence="1">
    <location>
        <begin position="9"/>
        <end position="29"/>
    </location>
</feature>
<organism evidence="2 3">
    <name type="scientific">Candidatus Nomurabacteria bacterium RIFCSPLOWO2_01_FULL_40_18</name>
    <dbReference type="NCBI Taxonomy" id="1801773"/>
    <lineage>
        <taxon>Bacteria</taxon>
        <taxon>Candidatus Nomuraibacteriota</taxon>
    </lineage>
</organism>
<evidence type="ECO:0000313" key="2">
    <source>
        <dbReference type="EMBL" id="OGI94697.1"/>
    </source>
</evidence>
<gene>
    <name evidence="2" type="ORF">A3A03_00190</name>
</gene>
<keyword evidence="1" id="KW-1133">Transmembrane helix</keyword>
<accession>A0A1F6XKL0</accession>
<sequence length="169" mass="19270">MQNKFPKMLFFITILLLGIFLYGFIYLFGKMNDHNTKSQLAETEWKKEALRRDKIKTLNNSVQIIEAQKAQIETHFAESSDVVPFLDTVERLAKEAGNKAEVISVNISDDKNGLLVGIQASGSFANLYKFLTLLENSPYELEFMGVDMHQGIGRDWKATFKIKLLSFVI</sequence>
<keyword evidence="1" id="KW-0812">Transmembrane</keyword>
<evidence type="ECO:0000313" key="3">
    <source>
        <dbReference type="Proteomes" id="UP000176629"/>
    </source>
</evidence>
<reference evidence="2 3" key="1">
    <citation type="journal article" date="2016" name="Nat. Commun.">
        <title>Thousands of microbial genomes shed light on interconnected biogeochemical processes in an aquifer system.</title>
        <authorList>
            <person name="Anantharaman K."/>
            <person name="Brown C.T."/>
            <person name="Hug L.A."/>
            <person name="Sharon I."/>
            <person name="Castelle C.J."/>
            <person name="Probst A.J."/>
            <person name="Thomas B.C."/>
            <person name="Singh A."/>
            <person name="Wilkins M.J."/>
            <person name="Karaoz U."/>
            <person name="Brodie E.L."/>
            <person name="Williams K.H."/>
            <person name="Hubbard S.S."/>
            <person name="Banfield J.F."/>
        </authorList>
    </citation>
    <scope>NUCLEOTIDE SEQUENCE [LARGE SCALE GENOMIC DNA]</scope>
</reference>